<name>A0A017HRN3_9RHOB</name>
<evidence type="ECO:0000256" key="1">
    <source>
        <dbReference type="SAM" id="MobiDB-lite"/>
    </source>
</evidence>
<evidence type="ECO:0000313" key="2">
    <source>
        <dbReference type="EMBL" id="EYD76424.1"/>
    </source>
</evidence>
<dbReference type="STRING" id="442562.Rumeso_01982"/>
<evidence type="ECO:0000313" key="3">
    <source>
        <dbReference type="Proteomes" id="UP000019666"/>
    </source>
</evidence>
<accession>A0A017HRN3</accession>
<dbReference type="EMBL" id="AOSK01000044">
    <property type="protein sequence ID" value="EYD76424.1"/>
    <property type="molecule type" value="Genomic_DNA"/>
</dbReference>
<gene>
    <name evidence="2" type="ORF">Rumeso_01982</name>
</gene>
<dbReference type="AlphaFoldDB" id="A0A017HRN3"/>
<reference evidence="2 3" key="1">
    <citation type="submission" date="2013-02" db="EMBL/GenBank/DDBJ databases">
        <authorList>
            <person name="Fiebig A."/>
            <person name="Goeker M."/>
            <person name="Klenk H.-P.P."/>
        </authorList>
    </citation>
    <scope>NUCLEOTIDE SEQUENCE [LARGE SCALE GENOMIC DNA]</scope>
    <source>
        <strain evidence="2 3">DSM 19309</strain>
    </source>
</reference>
<keyword evidence="3" id="KW-1185">Reference proteome</keyword>
<feature type="region of interest" description="Disordered" evidence="1">
    <location>
        <begin position="1"/>
        <end position="46"/>
    </location>
</feature>
<feature type="compositionally biased region" description="Basic and acidic residues" evidence="1">
    <location>
        <begin position="24"/>
        <end position="46"/>
    </location>
</feature>
<proteinExistence type="predicted"/>
<dbReference type="Proteomes" id="UP000019666">
    <property type="component" value="Unassembled WGS sequence"/>
</dbReference>
<comment type="caution">
    <text evidence="2">The sequence shown here is derived from an EMBL/GenBank/DDBJ whole genome shotgun (WGS) entry which is preliminary data.</text>
</comment>
<organism evidence="2 3">
    <name type="scientific">Rubellimicrobium mesophilum DSM 19309</name>
    <dbReference type="NCBI Taxonomy" id="442562"/>
    <lineage>
        <taxon>Bacteria</taxon>
        <taxon>Pseudomonadati</taxon>
        <taxon>Pseudomonadota</taxon>
        <taxon>Alphaproteobacteria</taxon>
        <taxon>Rhodobacterales</taxon>
        <taxon>Roseobacteraceae</taxon>
        <taxon>Rubellimicrobium</taxon>
    </lineage>
</organism>
<dbReference type="HOGENOM" id="CLU_3188589_0_0_5"/>
<sequence length="46" mass="5046">MRCGKAATRPGPENASRPGSPAPLDRRVGRRRVSDFGRYREPGLPP</sequence>
<protein>
    <submittedName>
        <fullName evidence="2">Uncharacterized protein</fullName>
    </submittedName>
</protein>